<feature type="non-terminal residue" evidence="2">
    <location>
        <position position="1"/>
    </location>
</feature>
<keyword evidence="1" id="KW-0472">Membrane</keyword>
<feature type="transmembrane region" description="Helical" evidence="1">
    <location>
        <begin position="20"/>
        <end position="40"/>
    </location>
</feature>
<dbReference type="Proteomes" id="UP001147653">
    <property type="component" value="Unassembled WGS sequence"/>
</dbReference>
<gene>
    <name evidence="2" type="ORF">OJ997_33055</name>
</gene>
<dbReference type="RefSeq" id="WP_270029668.1">
    <property type="nucleotide sequence ID" value="NZ_JAPDDP010000102.1"/>
</dbReference>
<sequence>RRLLEAPAPRRRLRTGRRGLLLGGVIALAAGGTIATAAIFTGDPAPEEIQSYSRDASIPPDVARSELLDQRKLPALADTAQRELGDAFAGVWVDADGSRRIVLALVDGAPEDRARELIAEAGLEGRVDIVHRARGAEALDAIRRTLDAELVSINKAAPSAINVEVDPRTNQVLVRRPARTATPEQRRFLEALPERYPASELRIAESAGEFKLERRCPPRSAESRSAC</sequence>
<protein>
    <submittedName>
        <fullName evidence="2">Uncharacterized protein</fullName>
    </submittedName>
</protein>
<keyword evidence="1" id="KW-0812">Transmembrane</keyword>
<organism evidence="2 3">
    <name type="scientific">Solirubrobacter phytolaccae</name>
    <dbReference type="NCBI Taxonomy" id="1404360"/>
    <lineage>
        <taxon>Bacteria</taxon>
        <taxon>Bacillati</taxon>
        <taxon>Actinomycetota</taxon>
        <taxon>Thermoleophilia</taxon>
        <taxon>Solirubrobacterales</taxon>
        <taxon>Solirubrobacteraceae</taxon>
        <taxon>Solirubrobacter</taxon>
    </lineage>
</organism>
<proteinExistence type="predicted"/>
<dbReference type="Gene3D" id="3.30.300.50">
    <property type="match status" value="1"/>
</dbReference>
<name>A0A9X3SCW8_9ACTN</name>
<keyword evidence="1" id="KW-1133">Transmembrane helix</keyword>
<dbReference type="InterPro" id="IPR035070">
    <property type="entry name" value="Streptogrisin_prodomain"/>
</dbReference>
<evidence type="ECO:0000313" key="3">
    <source>
        <dbReference type="Proteomes" id="UP001147653"/>
    </source>
</evidence>
<dbReference type="EMBL" id="JAPDDP010000102">
    <property type="protein sequence ID" value="MDA0185181.1"/>
    <property type="molecule type" value="Genomic_DNA"/>
</dbReference>
<keyword evidence="3" id="KW-1185">Reference proteome</keyword>
<reference evidence="2" key="1">
    <citation type="submission" date="2022-10" db="EMBL/GenBank/DDBJ databases">
        <title>The WGS of Solirubrobacter phytolaccae KCTC 29190.</title>
        <authorList>
            <person name="Jiang Z."/>
        </authorList>
    </citation>
    <scope>NUCLEOTIDE SEQUENCE</scope>
    <source>
        <strain evidence="2">KCTC 29190</strain>
    </source>
</reference>
<evidence type="ECO:0000256" key="1">
    <source>
        <dbReference type="SAM" id="Phobius"/>
    </source>
</evidence>
<comment type="caution">
    <text evidence="2">The sequence shown here is derived from an EMBL/GenBank/DDBJ whole genome shotgun (WGS) entry which is preliminary data.</text>
</comment>
<dbReference type="AlphaFoldDB" id="A0A9X3SCW8"/>
<accession>A0A9X3SCW8</accession>
<evidence type="ECO:0000313" key="2">
    <source>
        <dbReference type="EMBL" id="MDA0185181.1"/>
    </source>
</evidence>